<dbReference type="EMBL" id="HACG01007527">
    <property type="protein sequence ID" value="CEK54392.1"/>
    <property type="molecule type" value="Transcribed_RNA"/>
</dbReference>
<protein>
    <submittedName>
        <fullName evidence="1">Uncharacterized protein</fullName>
    </submittedName>
</protein>
<organism evidence="1">
    <name type="scientific">Arion vulgaris</name>
    <dbReference type="NCBI Taxonomy" id="1028688"/>
    <lineage>
        <taxon>Eukaryota</taxon>
        <taxon>Metazoa</taxon>
        <taxon>Spiralia</taxon>
        <taxon>Lophotrochozoa</taxon>
        <taxon>Mollusca</taxon>
        <taxon>Gastropoda</taxon>
        <taxon>Heterobranchia</taxon>
        <taxon>Euthyneura</taxon>
        <taxon>Panpulmonata</taxon>
        <taxon>Eupulmonata</taxon>
        <taxon>Stylommatophora</taxon>
        <taxon>Helicina</taxon>
        <taxon>Arionoidea</taxon>
        <taxon>Arionidae</taxon>
        <taxon>Arion</taxon>
    </lineage>
</organism>
<name>A0A0B6YDS2_9EUPU</name>
<dbReference type="AlphaFoldDB" id="A0A0B6YDS2"/>
<accession>A0A0B6YDS2</accession>
<evidence type="ECO:0000313" key="1">
    <source>
        <dbReference type="EMBL" id="CEK54392.1"/>
    </source>
</evidence>
<gene>
    <name evidence="1" type="primary">ORF22671</name>
</gene>
<sequence>GLKYLLANDDVRERNVILVSFQGKHCQKYLQSSRIYMLPKQFPQLLQKIHNVNSKGTKVYENLLPMKIENI</sequence>
<feature type="non-terminal residue" evidence="1">
    <location>
        <position position="71"/>
    </location>
</feature>
<proteinExistence type="predicted"/>
<feature type="non-terminal residue" evidence="1">
    <location>
        <position position="1"/>
    </location>
</feature>
<reference evidence="1" key="1">
    <citation type="submission" date="2014-12" db="EMBL/GenBank/DDBJ databases">
        <title>Insight into the proteome of Arion vulgaris.</title>
        <authorList>
            <person name="Aradska J."/>
            <person name="Bulat T."/>
            <person name="Smidak R."/>
            <person name="Sarate P."/>
            <person name="Gangsoo J."/>
            <person name="Sialana F."/>
            <person name="Bilban M."/>
            <person name="Lubec G."/>
        </authorList>
    </citation>
    <scope>NUCLEOTIDE SEQUENCE</scope>
    <source>
        <tissue evidence="1">Skin</tissue>
    </source>
</reference>